<dbReference type="InterPro" id="IPR023635">
    <property type="entry name" value="Peptide_deformylase"/>
</dbReference>
<protein>
    <recommendedName>
        <fullName evidence="3">Peptide deformylase</fullName>
    </recommendedName>
</protein>
<dbReference type="PIRSF" id="PIRSF004749">
    <property type="entry name" value="Pep_def"/>
    <property type="match status" value="1"/>
</dbReference>
<comment type="similarity">
    <text evidence="1">Belongs to the polypeptide deformylase family.</text>
</comment>
<evidence type="ECO:0008006" key="3">
    <source>
        <dbReference type="Google" id="ProtNLM"/>
    </source>
</evidence>
<sequence length="121" mass="13838">MDAILRDMRNILTNNKTGVGLAAPQAGHCHRIIMVNYADIFLEAFINPVIVDHGETMQIDDESCLSYPGRIMKKVERYNFISIKFNTLDGDVQQREFIGMPSRIIQHEIDHLDGNCIFDRS</sequence>
<dbReference type="Pfam" id="PF01327">
    <property type="entry name" value="Pep_deformylase"/>
    <property type="match status" value="1"/>
</dbReference>
<dbReference type="SUPFAM" id="SSF56420">
    <property type="entry name" value="Peptide deformylase"/>
    <property type="match status" value="1"/>
</dbReference>
<dbReference type="AlphaFoldDB" id="X0YUD8"/>
<evidence type="ECO:0000256" key="1">
    <source>
        <dbReference type="ARBA" id="ARBA00010759"/>
    </source>
</evidence>
<dbReference type="InterPro" id="IPR036821">
    <property type="entry name" value="Peptide_deformylase_sf"/>
</dbReference>
<dbReference type="GO" id="GO:0042586">
    <property type="term" value="F:peptide deformylase activity"/>
    <property type="evidence" value="ECO:0007669"/>
    <property type="project" value="InterPro"/>
</dbReference>
<comment type="caution">
    <text evidence="2">The sequence shown here is derived from an EMBL/GenBank/DDBJ whole genome shotgun (WGS) entry which is preliminary data.</text>
</comment>
<gene>
    <name evidence="2" type="ORF">S01H4_17264</name>
</gene>
<evidence type="ECO:0000313" key="2">
    <source>
        <dbReference type="EMBL" id="GAG60244.1"/>
    </source>
</evidence>
<organism evidence="2">
    <name type="scientific">marine sediment metagenome</name>
    <dbReference type="NCBI Taxonomy" id="412755"/>
    <lineage>
        <taxon>unclassified sequences</taxon>
        <taxon>metagenomes</taxon>
        <taxon>ecological metagenomes</taxon>
    </lineage>
</organism>
<dbReference type="PANTHER" id="PTHR10458">
    <property type="entry name" value="PEPTIDE DEFORMYLASE"/>
    <property type="match status" value="1"/>
</dbReference>
<dbReference type="Gene3D" id="3.90.45.10">
    <property type="entry name" value="Peptide deformylase"/>
    <property type="match status" value="1"/>
</dbReference>
<reference evidence="2" key="1">
    <citation type="journal article" date="2014" name="Front. Microbiol.">
        <title>High frequency of phylogenetically diverse reductive dehalogenase-homologous genes in deep subseafloor sedimentary metagenomes.</title>
        <authorList>
            <person name="Kawai M."/>
            <person name="Futagami T."/>
            <person name="Toyoda A."/>
            <person name="Takaki Y."/>
            <person name="Nishi S."/>
            <person name="Hori S."/>
            <person name="Arai W."/>
            <person name="Tsubouchi T."/>
            <person name="Morono Y."/>
            <person name="Uchiyama I."/>
            <person name="Ito T."/>
            <person name="Fujiyama A."/>
            <person name="Inagaki F."/>
            <person name="Takami H."/>
        </authorList>
    </citation>
    <scope>NUCLEOTIDE SEQUENCE</scope>
    <source>
        <strain evidence="2">Expedition CK06-06</strain>
    </source>
</reference>
<dbReference type="EMBL" id="BART01007597">
    <property type="protein sequence ID" value="GAG60244.1"/>
    <property type="molecule type" value="Genomic_DNA"/>
</dbReference>
<dbReference type="PANTHER" id="PTHR10458:SF22">
    <property type="entry name" value="PEPTIDE DEFORMYLASE"/>
    <property type="match status" value="1"/>
</dbReference>
<name>X0YUD8_9ZZZZ</name>
<dbReference type="PRINTS" id="PR01576">
    <property type="entry name" value="PDEFORMYLASE"/>
</dbReference>
<proteinExistence type="inferred from homology"/>
<accession>X0YUD8</accession>